<reference evidence="6" key="1">
    <citation type="journal article" date="2023" name="Mol. Phylogenet. Evol.">
        <title>Genome-scale phylogeny and comparative genomics of the fungal order Sordariales.</title>
        <authorList>
            <person name="Hensen N."/>
            <person name="Bonometti L."/>
            <person name="Westerberg I."/>
            <person name="Brannstrom I.O."/>
            <person name="Guillou S."/>
            <person name="Cros-Aarteil S."/>
            <person name="Calhoun S."/>
            <person name="Haridas S."/>
            <person name="Kuo A."/>
            <person name="Mondo S."/>
            <person name="Pangilinan J."/>
            <person name="Riley R."/>
            <person name="LaButti K."/>
            <person name="Andreopoulos B."/>
            <person name="Lipzen A."/>
            <person name="Chen C."/>
            <person name="Yan M."/>
            <person name="Daum C."/>
            <person name="Ng V."/>
            <person name="Clum A."/>
            <person name="Steindorff A."/>
            <person name="Ohm R.A."/>
            <person name="Martin F."/>
            <person name="Silar P."/>
            <person name="Natvig D.O."/>
            <person name="Lalanne C."/>
            <person name="Gautier V."/>
            <person name="Ament-Velasquez S.L."/>
            <person name="Kruys A."/>
            <person name="Hutchinson M.I."/>
            <person name="Powell A.J."/>
            <person name="Barry K."/>
            <person name="Miller A.N."/>
            <person name="Grigoriev I.V."/>
            <person name="Debuchy R."/>
            <person name="Gladieux P."/>
            <person name="Hiltunen Thoren M."/>
            <person name="Johannesson H."/>
        </authorList>
    </citation>
    <scope>NUCLEOTIDE SEQUENCE</scope>
    <source>
        <strain evidence="6">PSN309</strain>
    </source>
</reference>
<dbReference type="GO" id="GO:0004045">
    <property type="term" value="F:peptidyl-tRNA hydrolase activity"/>
    <property type="evidence" value="ECO:0007669"/>
    <property type="project" value="UniProtKB-EC"/>
</dbReference>
<dbReference type="AlphaFoldDB" id="A0AAN7ADZ2"/>
<dbReference type="GO" id="GO:0000049">
    <property type="term" value="F:tRNA binding"/>
    <property type="evidence" value="ECO:0007669"/>
    <property type="project" value="UniProtKB-KW"/>
</dbReference>
<evidence type="ECO:0000256" key="5">
    <source>
        <dbReference type="ARBA" id="ARBA00038063"/>
    </source>
</evidence>
<keyword evidence="3 6" id="KW-0378">Hydrolase</keyword>
<dbReference type="EC" id="3.1.1.29" evidence="1"/>
<protein>
    <recommendedName>
        <fullName evidence="1">peptidyl-tRNA hydrolase</fullName>
        <ecNumber evidence="1">3.1.1.29</ecNumber>
    </recommendedName>
</protein>
<name>A0AAN7ADZ2_9PEZI</name>
<sequence length="198" mass="21858">MSIRRILVISLGNPGQYENTFHSAGHNVLQAFQRLLQREQPSFSLEKWGKMQALASIGPKYSLLQSPAVMNVSGPWVAKAYKEELSTQALTPEQLGVVLVHDDLEEELGAIKVRAWKASHRGHNGIKSVNGSLQADPRGKWARVSVGIGRPDQRDKSAVSDFVLSKMPRHARSVVEEKGSSGLLSALMDLETKWGTEY</sequence>
<dbReference type="InterPro" id="IPR001328">
    <property type="entry name" value="Pept_tRNA_hydro"/>
</dbReference>
<reference evidence="6" key="2">
    <citation type="submission" date="2023-05" db="EMBL/GenBank/DDBJ databases">
        <authorList>
            <consortium name="Lawrence Berkeley National Laboratory"/>
            <person name="Steindorff A."/>
            <person name="Hensen N."/>
            <person name="Bonometti L."/>
            <person name="Westerberg I."/>
            <person name="Brannstrom I.O."/>
            <person name="Guillou S."/>
            <person name="Cros-Aarteil S."/>
            <person name="Calhoun S."/>
            <person name="Haridas S."/>
            <person name="Kuo A."/>
            <person name="Mondo S."/>
            <person name="Pangilinan J."/>
            <person name="Riley R."/>
            <person name="Labutti K."/>
            <person name="Andreopoulos B."/>
            <person name="Lipzen A."/>
            <person name="Chen C."/>
            <person name="Yanf M."/>
            <person name="Daum C."/>
            <person name="Ng V."/>
            <person name="Clum A."/>
            <person name="Ohm R."/>
            <person name="Martin F."/>
            <person name="Silar P."/>
            <person name="Natvig D."/>
            <person name="Lalanne C."/>
            <person name="Gautier V."/>
            <person name="Ament-Velasquez S.L."/>
            <person name="Kruys A."/>
            <person name="Hutchinson M.I."/>
            <person name="Powell A.J."/>
            <person name="Barry K."/>
            <person name="Miller A.N."/>
            <person name="Grigoriev I.V."/>
            <person name="Debuchy R."/>
            <person name="Gladieux P."/>
            <person name="Thoren M.H."/>
            <person name="Johannesson H."/>
        </authorList>
    </citation>
    <scope>NUCLEOTIDE SEQUENCE</scope>
    <source>
        <strain evidence="6">PSN309</strain>
    </source>
</reference>
<keyword evidence="7" id="KW-1185">Reference proteome</keyword>
<gene>
    <name evidence="6" type="ORF">QBC35DRAFT_518069</name>
</gene>
<comment type="similarity">
    <text evidence="5">Belongs to the PTH family.</text>
</comment>
<dbReference type="PANTHER" id="PTHR17224">
    <property type="entry name" value="PEPTIDYL-TRNA HYDROLASE"/>
    <property type="match status" value="1"/>
</dbReference>
<organism evidence="6 7">
    <name type="scientific">Podospora australis</name>
    <dbReference type="NCBI Taxonomy" id="1536484"/>
    <lineage>
        <taxon>Eukaryota</taxon>
        <taxon>Fungi</taxon>
        <taxon>Dikarya</taxon>
        <taxon>Ascomycota</taxon>
        <taxon>Pezizomycotina</taxon>
        <taxon>Sordariomycetes</taxon>
        <taxon>Sordariomycetidae</taxon>
        <taxon>Sordariales</taxon>
        <taxon>Podosporaceae</taxon>
        <taxon>Podospora</taxon>
    </lineage>
</organism>
<dbReference type="PROSITE" id="PS01196">
    <property type="entry name" value="PEPT_TRNA_HYDROL_2"/>
    <property type="match status" value="1"/>
</dbReference>
<keyword evidence="2" id="KW-0820">tRNA-binding</keyword>
<dbReference type="PANTHER" id="PTHR17224:SF1">
    <property type="entry name" value="PEPTIDYL-TRNA HYDROLASE"/>
    <property type="match status" value="1"/>
</dbReference>
<dbReference type="SUPFAM" id="SSF53178">
    <property type="entry name" value="Peptidyl-tRNA hydrolase-like"/>
    <property type="match status" value="1"/>
</dbReference>
<evidence type="ECO:0000313" key="7">
    <source>
        <dbReference type="Proteomes" id="UP001302126"/>
    </source>
</evidence>
<keyword evidence="4" id="KW-0694">RNA-binding</keyword>
<evidence type="ECO:0000256" key="1">
    <source>
        <dbReference type="ARBA" id="ARBA00013260"/>
    </source>
</evidence>
<dbReference type="EMBL" id="MU864531">
    <property type="protein sequence ID" value="KAK4183683.1"/>
    <property type="molecule type" value="Genomic_DNA"/>
</dbReference>
<evidence type="ECO:0000313" key="6">
    <source>
        <dbReference type="EMBL" id="KAK4183683.1"/>
    </source>
</evidence>
<proteinExistence type="inferred from homology"/>
<accession>A0AAN7ADZ2</accession>
<dbReference type="Gene3D" id="3.40.50.1470">
    <property type="entry name" value="Peptidyl-tRNA hydrolase"/>
    <property type="match status" value="1"/>
</dbReference>
<dbReference type="Proteomes" id="UP001302126">
    <property type="component" value="Unassembled WGS sequence"/>
</dbReference>
<comment type="caution">
    <text evidence="6">The sequence shown here is derived from an EMBL/GenBank/DDBJ whole genome shotgun (WGS) entry which is preliminary data.</text>
</comment>
<dbReference type="InterPro" id="IPR018171">
    <property type="entry name" value="Pept_tRNA_hydro_CS"/>
</dbReference>
<evidence type="ECO:0000256" key="2">
    <source>
        <dbReference type="ARBA" id="ARBA00022555"/>
    </source>
</evidence>
<dbReference type="InterPro" id="IPR036416">
    <property type="entry name" value="Pept_tRNA_hydro_sf"/>
</dbReference>
<evidence type="ECO:0000256" key="3">
    <source>
        <dbReference type="ARBA" id="ARBA00022801"/>
    </source>
</evidence>
<evidence type="ECO:0000256" key="4">
    <source>
        <dbReference type="ARBA" id="ARBA00022884"/>
    </source>
</evidence>
<dbReference type="Pfam" id="PF01195">
    <property type="entry name" value="Pept_tRNA_hydro"/>
    <property type="match status" value="1"/>
</dbReference>